<evidence type="ECO:0000256" key="1">
    <source>
        <dbReference type="ARBA" id="ARBA00010790"/>
    </source>
</evidence>
<comment type="similarity">
    <text evidence="1">Belongs to the GMC oxidoreductase family.</text>
</comment>
<keyword evidence="4" id="KW-1185">Reference proteome</keyword>
<dbReference type="Proteomes" id="UP000288716">
    <property type="component" value="Unassembled WGS sequence"/>
</dbReference>
<dbReference type="InterPro" id="IPR036188">
    <property type="entry name" value="FAD/NAD-bd_sf"/>
</dbReference>
<dbReference type="PANTHER" id="PTHR11552">
    <property type="entry name" value="GLUCOSE-METHANOL-CHOLINE GMC OXIDOREDUCTASE"/>
    <property type="match status" value="1"/>
</dbReference>
<proteinExistence type="inferred from homology"/>
<dbReference type="InterPro" id="IPR012132">
    <property type="entry name" value="GMC_OxRdtase"/>
</dbReference>
<accession>A0A443RT78</accession>
<dbReference type="GO" id="GO:0050660">
    <property type="term" value="F:flavin adenine dinucleotide binding"/>
    <property type="evidence" value="ECO:0007669"/>
    <property type="project" value="InterPro"/>
</dbReference>
<comment type="caution">
    <text evidence="3">The sequence shown here is derived from an EMBL/GenBank/DDBJ whole genome shotgun (WGS) entry which is preliminary data.</text>
</comment>
<feature type="domain" description="Glucose-methanol-choline oxidoreductase C-terminal" evidence="2">
    <location>
        <begin position="20"/>
        <end position="67"/>
    </location>
</feature>
<dbReference type="EMBL" id="NCKV01040841">
    <property type="protein sequence ID" value="RWS18359.1"/>
    <property type="molecule type" value="Genomic_DNA"/>
</dbReference>
<dbReference type="InterPro" id="IPR007867">
    <property type="entry name" value="GMC_OxRtase_C"/>
</dbReference>
<name>A0A443RT78_9ACAR</name>
<reference evidence="3 4" key="1">
    <citation type="journal article" date="2018" name="Gigascience">
        <title>Genomes of trombidid mites reveal novel predicted allergens and laterally-transferred genes associated with secondary metabolism.</title>
        <authorList>
            <person name="Dong X."/>
            <person name="Chaisiri K."/>
            <person name="Xia D."/>
            <person name="Armstrong S.D."/>
            <person name="Fang Y."/>
            <person name="Donnelly M.J."/>
            <person name="Kadowaki T."/>
            <person name="McGarry J.W."/>
            <person name="Darby A.C."/>
            <person name="Makepeace B.L."/>
        </authorList>
    </citation>
    <scope>NUCLEOTIDE SEQUENCE [LARGE SCALE GENOMIC DNA]</scope>
    <source>
        <strain evidence="3">UoL-UT</strain>
    </source>
</reference>
<dbReference type="SUPFAM" id="SSF51905">
    <property type="entry name" value="FAD/NAD(P)-binding domain"/>
    <property type="match status" value="1"/>
</dbReference>
<gene>
    <name evidence="3" type="ORF">B4U80_09442</name>
</gene>
<dbReference type="AlphaFoldDB" id="A0A443RT78"/>
<sequence length="105" mass="11343">MSESAEEAGYDRIPSKPIEAIGLSIYHPVGSGKMGATTDEKAVVNPNLKVIGVSGLKVMDASVMLNVTMMIAQKKVDMLKNDYAKKIFLGSDNNIVSCYSKFNIN</sequence>
<dbReference type="OrthoDB" id="6423753at2759"/>
<evidence type="ECO:0000313" key="3">
    <source>
        <dbReference type="EMBL" id="RWS18359.1"/>
    </source>
</evidence>
<evidence type="ECO:0000313" key="4">
    <source>
        <dbReference type="Proteomes" id="UP000288716"/>
    </source>
</evidence>
<dbReference type="GO" id="GO:0016614">
    <property type="term" value="F:oxidoreductase activity, acting on CH-OH group of donors"/>
    <property type="evidence" value="ECO:0007669"/>
    <property type="project" value="InterPro"/>
</dbReference>
<dbReference type="VEuPathDB" id="VectorBase:LDEU013681"/>
<dbReference type="STRING" id="299467.A0A443RT78"/>
<evidence type="ECO:0000259" key="2">
    <source>
        <dbReference type="Pfam" id="PF05199"/>
    </source>
</evidence>
<dbReference type="Pfam" id="PF05199">
    <property type="entry name" value="GMC_oxred_C"/>
    <property type="match status" value="1"/>
</dbReference>
<dbReference type="Gene3D" id="3.50.50.60">
    <property type="entry name" value="FAD/NAD(P)-binding domain"/>
    <property type="match status" value="1"/>
</dbReference>
<organism evidence="3 4">
    <name type="scientific">Leptotrombidium deliense</name>
    <dbReference type="NCBI Taxonomy" id="299467"/>
    <lineage>
        <taxon>Eukaryota</taxon>
        <taxon>Metazoa</taxon>
        <taxon>Ecdysozoa</taxon>
        <taxon>Arthropoda</taxon>
        <taxon>Chelicerata</taxon>
        <taxon>Arachnida</taxon>
        <taxon>Acari</taxon>
        <taxon>Acariformes</taxon>
        <taxon>Trombidiformes</taxon>
        <taxon>Prostigmata</taxon>
        <taxon>Anystina</taxon>
        <taxon>Parasitengona</taxon>
        <taxon>Trombiculoidea</taxon>
        <taxon>Trombiculidae</taxon>
        <taxon>Leptotrombidium</taxon>
    </lineage>
</organism>
<protein>
    <submittedName>
        <fullName evidence="3">Glucose dehydrogenase-like [FAD: quinone]</fullName>
    </submittedName>
</protein>
<dbReference type="PANTHER" id="PTHR11552:SF147">
    <property type="entry name" value="CHOLINE DEHYDROGENASE, MITOCHONDRIAL"/>
    <property type="match status" value="1"/>
</dbReference>